<evidence type="ECO:0008006" key="6">
    <source>
        <dbReference type="Google" id="ProtNLM"/>
    </source>
</evidence>
<feature type="chain" id="PRO_5025539923" description="Mid2 domain-containing protein" evidence="3">
    <location>
        <begin position="26"/>
        <end position="472"/>
    </location>
</feature>
<feature type="transmembrane region" description="Helical" evidence="2">
    <location>
        <begin position="266"/>
        <end position="290"/>
    </location>
</feature>
<feature type="compositionally biased region" description="Low complexity" evidence="1">
    <location>
        <begin position="415"/>
        <end position="443"/>
    </location>
</feature>
<dbReference type="AlphaFoldDB" id="A0A6A4HFA6"/>
<feature type="region of interest" description="Disordered" evidence="1">
    <location>
        <begin position="332"/>
        <end position="377"/>
    </location>
</feature>
<dbReference type="EMBL" id="ML769522">
    <property type="protein sequence ID" value="KAE9395917.1"/>
    <property type="molecule type" value="Genomic_DNA"/>
</dbReference>
<feature type="compositionally biased region" description="Polar residues" evidence="1">
    <location>
        <begin position="362"/>
        <end position="375"/>
    </location>
</feature>
<name>A0A6A4HFA6_9AGAR</name>
<keyword evidence="2" id="KW-1133">Transmembrane helix</keyword>
<evidence type="ECO:0000256" key="1">
    <source>
        <dbReference type="SAM" id="MobiDB-lite"/>
    </source>
</evidence>
<feature type="compositionally biased region" description="Polar residues" evidence="1">
    <location>
        <begin position="334"/>
        <end position="346"/>
    </location>
</feature>
<keyword evidence="2" id="KW-0472">Membrane</keyword>
<dbReference type="Proteomes" id="UP000799118">
    <property type="component" value="Unassembled WGS sequence"/>
</dbReference>
<evidence type="ECO:0000313" key="4">
    <source>
        <dbReference type="EMBL" id="KAE9395917.1"/>
    </source>
</evidence>
<dbReference type="OrthoDB" id="2563021at2759"/>
<keyword evidence="2" id="KW-0812">Transmembrane</keyword>
<accession>A0A6A4HFA6</accession>
<reference evidence="4" key="1">
    <citation type="journal article" date="2019" name="Environ. Microbiol.">
        <title>Fungal ecological strategies reflected in gene transcription - a case study of two litter decomposers.</title>
        <authorList>
            <person name="Barbi F."/>
            <person name="Kohler A."/>
            <person name="Barry K."/>
            <person name="Baskaran P."/>
            <person name="Daum C."/>
            <person name="Fauchery L."/>
            <person name="Ihrmark K."/>
            <person name="Kuo A."/>
            <person name="LaButti K."/>
            <person name="Lipzen A."/>
            <person name="Morin E."/>
            <person name="Grigoriev I.V."/>
            <person name="Henrissat B."/>
            <person name="Lindahl B."/>
            <person name="Martin F."/>
        </authorList>
    </citation>
    <scope>NUCLEOTIDE SEQUENCE</scope>
    <source>
        <strain evidence="4">JB14</strain>
    </source>
</reference>
<keyword evidence="5" id="KW-1185">Reference proteome</keyword>
<evidence type="ECO:0000256" key="2">
    <source>
        <dbReference type="SAM" id="Phobius"/>
    </source>
</evidence>
<sequence>MAVLAFPRAFVASLLVCWLSWTVQADSQSGPSDFLEQSFSFSWDSNLAVPVPVTTQCQTLNIAWSRGTSTGPNPVAPYYLQIYTSAYVFPFIVAAGSNLNFDFAIPFGVGTLFDSQGNTGGCQGIYTVIANSSTSSLSCSNSSITFPLGPLDVDAEVSNGALSQYGWIDSCTDISVTPKNGTGPYTFTIAPALHPPWNITSSSASTMTWEVELTWGAPFFISVADSAGNYWSYGPLHSGEGNNSCLVSGSGSTGNASSSSGISGGAVAGAGVGGLLVGSLVGGVIAFLLFRKRMQSSKKTSYLGLDTASPGGSPTVTPFDTSYRAPVGGRLLESYSSNRSPSSTEYQVEPFVMPGEGDTGRDQQGSSTTDPSKSRSVYVVHHDGGRAPVTVYHEDGTEVVELPPRYIDGGSAVATGGRTTRSRSDTQSGSDSALSNSDNAATNGPPSALFPSRRPQATPQKARQRLPQPPPS</sequence>
<feature type="region of interest" description="Disordered" evidence="1">
    <location>
        <begin position="401"/>
        <end position="472"/>
    </location>
</feature>
<evidence type="ECO:0000256" key="3">
    <source>
        <dbReference type="SAM" id="SignalP"/>
    </source>
</evidence>
<gene>
    <name evidence="4" type="ORF">BT96DRAFT_942055</name>
</gene>
<feature type="signal peptide" evidence="3">
    <location>
        <begin position="1"/>
        <end position="25"/>
    </location>
</feature>
<evidence type="ECO:0000313" key="5">
    <source>
        <dbReference type="Proteomes" id="UP000799118"/>
    </source>
</evidence>
<keyword evidence="3" id="KW-0732">Signal</keyword>
<protein>
    <recommendedName>
        <fullName evidence="6">Mid2 domain-containing protein</fullName>
    </recommendedName>
</protein>
<organism evidence="4 5">
    <name type="scientific">Gymnopus androsaceus JB14</name>
    <dbReference type="NCBI Taxonomy" id="1447944"/>
    <lineage>
        <taxon>Eukaryota</taxon>
        <taxon>Fungi</taxon>
        <taxon>Dikarya</taxon>
        <taxon>Basidiomycota</taxon>
        <taxon>Agaricomycotina</taxon>
        <taxon>Agaricomycetes</taxon>
        <taxon>Agaricomycetidae</taxon>
        <taxon>Agaricales</taxon>
        <taxon>Marasmiineae</taxon>
        <taxon>Omphalotaceae</taxon>
        <taxon>Gymnopus</taxon>
    </lineage>
</organism>
<proteinExistence type="predicted"/>